<evidence type="ECO:0000259" key="1">
    <source>
        <dbReference type="SMART" id="SM00460"/>
    </source>
</evidence>
<dbReference type="Pfam" id="PF01841">
    <property type="entry name" value="Transglut_core"/>
    <property type="match status" value="1"/>
</dbReference>
<reference evidence="3" key="1">
    <citation type="journal article" date="2019" name="Int. J. Syst. Evol. Microbiol.">
        <title>The Global Catalogue of Microorganisms (GCM) 10K type strain sequencing project: providing services to taxonomists for standard genome sequencing and annotation.</title>
        <authorList>
            <consortium name="The Broad Institute Genomics Platform"/>
            <consortium name="The Broad Institute Genome Sequencing Center for Infectious Disease"/>
            <person name="Wu L."/>
            <person name="Ma J."/>
        </authorList>
    </citation>
    <scope>NUCLEOTIDE SEQUENCE [LARGE SCALE GENOMIC DNA]</scope>
    <source>
        <strain evidence="3">JCM 18287</strain>
    </source>
</reference>
<gene>
    <name evidence="2" type="ORF">GCM10023315_20220</name>
</gene>
<dbReference type="InterPro" id="IPR038765">
    <property type="entry name" value="Papain-like_cys_pep_sf"/>
</dbReference>
<accession>A0ABP9HH66</accession>
<dbReference type="RefSeq" id="WP_345167987.1">
    <property type="nucleotide sequence ID" value="NZ_BAABJK010000006.1"/>
</dbReference>
<organism evidence="2 3">
    <name type="scientific">Algibacter aquimarinus</name>
    <dbReference type="NCBI Taxonomy" id="1136748"/>
    <lineage>
        <taxon>Bacteria</taxon>
        <taxon>Pseudomonadati</taxon>
        <taxon>Bacteroidota</taxon>
        <taxon>Flavobacteriia</taxon>
        <taxon>Flavobacteriales</taxon>
        <taxon>Flavobacteriaceae</taxon>
        <taxon>Algibacter</taxon>
    </lineage>
</organism>
<dbReference type="SMART" id="SM00460">
    <property type="entry name" value="TGc"/>
    <property type="match status" value="1"/>
</dbReference>
<name>A0ABP9HH66_9FLAO</name>
<proteinExistence type="predicted"/>
<sequence>MRQLVLILVLFLSFTIYAQKEDFSFINFDKADSIANSCKGYSLRNLPVLTYNITQDLDTQVEQFRAIYIWVCNNIESDYSFGESTLRHRKRMKNDSVSFSIWNAQVLPKVFKKLLNDKKTICSGYAYLIKEMSALVGINCEIVDGYSRTTSHNIGEIDIPNHSWNAVKLNSKWYLADATMASGYFDIDKNEFVKNYNDGYFLVSPELFLKKNYPLDLTWLLSENKTTLRQFVDAPIVYGSTFKHTVTPICPKILNTKITVNQEVVFKFKLKDETKIKNTRLVFSSGLKSKTINVTDLDINNGIVELKYRFTKKGSYDVHLMVGADFVITYTVKVEKVKKNLL</sequence>
<dbReference type="SUPFAM" id="SSF54001">
    <property type="entry name" value="Cysteine proteinases"/>
    <property type="match status" value="1"/>
</dbReference>
<evidence type="ECO:0000313" key="3">
    <source>
        <dbReference type="Proteomes" id="UP001501692"/>
    </source>
</evidence>
<evidence type="ECO:0000313" key="2">
    <source>
        <dbReference type="EMBL" id="GAA4970343.1"/>
    </source>
</evidence>
<dbReference type="PANTHER" id="PTHR46333">
    <property type="entry name" value="CYTOKINESIS PROTEIN 3"/>
    <property type="match status" value="1"/>
</dbReference>
<dbReference type="Gene3D" id="3.10.620.30">
    <property type="match status" value="1"/>
</dbReference>
<dbReference type="Proteomes" id="UP001501692">
    <property type="component" value="Unassembled WGS sequence"/>
</dbReference>
<comment type="caution">
    <text evidence="2">The sequence shown here is derived from an EMBL/GenBank/DDBJ whole genome shotgun (WGS) entry which is preliminary data.</text>
</comment>
<dbReference type="PANTHER" id="PTHR46333:SF2">
    <property type="entry name" value="CYTOKINESIS PROTEIN 3"/>
    <property type="match status" value="1"/>
</dbReference>
<keyword evidence="3" id="KW-1185">Reference proteome</keyword>
<dbReference type="InterPro" id="IPR052557">
    <property type="entry name" value="CAP/Cytokinesis_protein"/>
</dbReference>
<protein>
    <recommendedName>
        <fullName evidence="1">Transglutaminase-like domain-containing protein</fullName>
    </recommendedName>
</protein>
<dbReference type="EMBL" id="BAABJK010000006">
    <property type="protein sequence ID" value="GAA4970343.1"/>
    <property type="molecule type" value="Genomic_DNA"/>
</dbReference>
<feature type="domain" description="Transglutaminase-like" evidence="1">
    <location>
        <begin position="114"/>
        <end position="180"/>
    </location>
</feature>
<dbReference type="InterPro" id="IPR002931">
    <property type="entry name" value="Transglutaminase-like"/>
</dbReference>